<reference evidence="8 9" key="1">
    <citation type="submission" date="2020-02" db="EMBL/GenBank/DDBJ databases">
        <title>Ideonella bacterium strain TBM-1.</title>
        <authorList>
            <person name="Chen W.-M."/>
        </authorList>
    </citation>
    <scope>NUCLEOTIDE SEQUENCE [LARGE SCALE GENOMIC DNA]</scope>
    <source>
        <strain evidence="8 9">TBM-1</strain>
    </source>
</reference>
<evidence type="ECO:0000259" key="7">
    <source>
        <dbReference type="SMART" id="SM00968"/>
    </source>
</evidence>
<evidence type="ECO:0000256" key="6">
    <source>
        <dbReference type="HAMAP-Rule" id="MF_01894"/>
    </source>
</evidence>
<dbReference type="GO" id="GO:0005694">
    <property type="term" value="C:chromosome"/>
    <property type="evidence" value="ECO:0007669"/>
    <property type="project" value="InterPro"/>
</dbReference>
<dbReference type="Gene3D" id="1.10.287.1490">
    <property type="match status" value="1"/>
</dbReference>
<evidence type="ECO:0000256" key="4">
    <source>
        <dbReference type="ARBA" id="ARBA00023054"/>
    </source>
</evidence>
<dbReference type="GO" id="GO:0007059">
    <property type="term" value="P:chromosome segregation"/>
    <property type="evidence" value="ECO:0007669"/>
    <property type="project" value="UniProtKB-UniRule"/>
</dbReference>
<keyword evidence="5 6" id="KW-0238">DNA-binding</keyword>
<evidence type="ECO:0000256" key="3">
    <source>
        <dbReference type="ARBA" id="ARBA00022840"/>
    </source>
</evidence>
<comment type="function">
    <text evidence="6">Required for chromosome condensation and partitioning.</text>
</comment>
<accession>A0A7C9TI36</accession>
<dbReference type="Pfam" id="PF02463">
    <property type="entry name" value="SMC_N"/>
    <property type="match status" value="1"/>
</dbReference>
<proteinExistence type="inferred from homology"/>
<dbReference type="PIRSF" id="PIRSF005719">
    <property type="entry name" value="SMC"/>
    <property type="match status" value="1"/>
</dbReference>
<keyword evidence="3 6" id="KW-0067">ATP-binding</keyword>
<dbReference type="GO" id="GO:0016887">
    <property type="term" value="F:ATP hydrolysis activity"/>
    <property type="evidence" value="ECO:0007669"/>
    <property type="project" value="InterPro"/>
</dbReference>
<comment type="subunit">
    <text evidence="6">Homodimer.</text>
</comment>
<dbReference type="GO" id="GO:0005737">
    <property type="term" value="C:cytoplasm"/>
    <property type="evidence" value="ECO:0007669"/>
    <property type="project" value="UniProtKB-SubCell"/>
</dbReference>
<keyword evidence="9" id="KW-1185">Reference proteome</keyword>
<dbReference type="AlphaFoldDB" id="A0A7C9TI36"/>
<feature type="domain" description="SMC hinge" evidence="7">
    <location>
        <begin position="518"/>
        <end position="629"/>
    </location>
</feature>
<dbReference type="SUPFAM" id="SSF52540">
    <property type="entry name" value="P-loop containing nucleoside triphosphate hydrolases"/>
    <property type="match status" value="1"/>
</dbReference>
<dbReference type="NCBIfam" id="TIGR02168">
    <property type="entry name" value="SMC_prok_B"/>
    <property type="match status" value="1"/>
</dbReference>
<keyword evidence="2 6" id="KW-0547">Nucleotide-binding</keyword>
<feature type="coiled-coil region" evidence="6">
    <location>
        <begin position="286"/>
        <end position="478"/>
    </location>
</feature>
<dbReference type="PANTHER" id="PTHR43977">
    <property type="entry name" value="STRUCTURAL MAINTENANCE OF CHROMOSOMES PROTEIN 3"/>
    <property type="match status" value="1"/>
</dbReference>
<sequence>MRLNQIKLSGFKSFADPTAFQLPGQRVGVVGPNGCGKSNIMDAVRWVLGESKASELRGESMQDVIFNGSGNRKPASRASVELVFSNEDGRAGGSWNQFAEIAVKRVLTRDGNSSYYINNQAVRRRDVQDVFLGTGLGPRAYAIIGQGTISRIIESKPEELRLFLEEAAGVSKYKERRRETELRLRDTRDNLSRVEDILTELSHNLEKLERQAEVATRYKNLQEQGTLKLHQLWYLKHRDAAAESQRVHLATLEATNALEAKVAELRHVEAELEVIRQGHYEASDLLHTRQADLSQAQMEVSRLEERIRFVVEGRQRAQARLVELQAQQAQWAARAEQAVAEQEDLAGQMAAAEEQAELLAAQAEEHSGEAPQVEEKLRAAQQRANAQRGKVAEVQQQIQLLAAESRHLDEQLRALRTRHERLGTERRGLAAPDTGRLQQLKDDLAEAEAIQEETQGALHLLGEEAPLLEAQRRQAQEEANAQGRHQAELGARLEALRALQEKVQTGGKLQPWLAKHGLTGLHQLWQQLHIQDGWEVALEAALRERLNALPVGRLDILRAFAADAPPAKLAFYATGQAPSAAPAPAPALAGLPRLSALLRVQDTALQALLADWLEGVHTAATLDEALAQRAQLRHGGLIMTPQGHAVSQFSVAFYAPDSEQAGLLARQQEIENLDRAHRAQALLAEDARSALVRVDAACTEVTHRLNAARRGAQEAQQRAHQLQVQWLQASQQAQAAQNRRSQLDEELAEVQAQMDELQERRATGEARFEELDLSLADTQERHAELEDAVIGVERQLAQAREQLRTLERQAQEAQYQARALMARRAELGRAIETAQQQLQQSQQAAVRLQEELQGFDDAAAQAGLQDALDEQGRREQALAAARAQFDELSQRLRAADEQRQALERDLQPLRDQITRLQLESQAAELGGAQYLEQLTAAGVDMDALGLGIEAGQVKLWGLQGEIDRINRDIAALGAVNLAALEELASARERKTFLDAQHADLTDAIQTLENAIAKIDLETRDLLMGTFNQVNDGFGRMFPSLFGGGTARLIMTGDEVLEAGVQVMAQPPGKKNSTIHLLSGGEKALTAIALVFAIFMLNPAPFCLLDEVDAPLDDANTERYARLVAEMSTKGTQFLFISHNKIAMEMAEQLIGVTMQEQGVSRIVAVDMEAAVGMMEAA</sequence>
<dbReference type="InterPro" id="IPR027417">
    <property type="entry name" value="P-loop_NTPase"/>
</dbReference>
<dbReference type="InterPro" id="IPR003395">
    <property type="entry name" value="RecF/RecN/SMC_N"/>
</dbReference>
<keyword evidence="1 6" id="KW-0963">Cytoplasm</keyword>
<comment type="domain">
    <text evidence="6">Contains large globular domains required for ATP hydrolysis at each terminus and a third globular domain forming a flexible hinge near the middle of the molecule. These domains are separated by coiled-coil structures.</text>
</comment>
<name>A0A7C9TI36_9BURK</name>
<dbReference type="SMART" id="SM00968">
    <property type="entry name" value="SMC_hinge"/>
    <property type="match status" value="1"/>
</dbReference>
<evidence type="ECO:0000256" key="1">
    <source>
        <dbReference type="ARBA" id="ARBA00022490"/>
    </source>
</evidence>
<dbReference type="InterPro" id="IPR024704">
    <property type="entry name" value="SMC"/>
</dbReference>
<dbReference type="GO" id="GO:0005524">
    <property type="term" value="F:ATP binding"/>
    <property type="evidence" value="ECO:0007669"/>
    <property type="project" value="UniProtKB-UniRule"/>
</dbReference>
<comment type="subcellular location">
    <subcellularLocation>
        <location evidence="6">Cytoplasm</location>
    </subcellularLocation>
</comment>
<evidence type="ECO:0000256" key="2">
    <source>
        <dbReference type="ARBA" id="ARBA00022741"/>
    </source>
</evidence>
<evidence type="ECO:0000313" key="8">
    <source>
        <dbReference type="EMBL" id="NDY90082.1"/>
    </source>
</evidence>
<gene>
    <name evidence="6 8" type="primary">smc</name>
    <name evidence="8" type="ORF">G3A44_02625</name>
</gene>
<dbReference type="Gene3D" id="3.40.50.300">
    <property type="entry name" value="P-loop containing nucleotide triphosphate hydrolases"/>
    <property type="match status" value="2"/>
</dbReference>
<dbReference type="Proteomes" id="UP000484255">
    <property type="component" value="Unassembled WGS sequence"/>
</dbReference>
<dbReference type="GO" id="GO:0030261">
    <property type="term" value="P:chromosome condensation"/>
    <property type="evidence" value="ECO:0007669"/>
    <property type="project" value="InterPro"/>
</dbReference>
<evidence type="ECO:0000256" key="5">
    <source>
        <dbReference type="ARBA" id="ARBA00023125"/>
    </source>
</evidence>
<dbReference type="GO" id="GO:0007062">
    <property type="term" value="P:sister chromatid cohesion"/>
    <property type="evidence" value="ECO:0007669"/>
    <property type="project" value="InterPro"/>
</dbReference>
<dbReference type="SUPFAM" id="SSF57997">
    <property type="entry name" value="Tropomyosin"/>
    <property type="match status" value="1"/>
</dbReference>
<dbReference type="InterPro" id="IPR010935">
    <property type="entry name" value="SMC_hinge"/>
</dbReference>
<organism evidence="8 9">
    <name type="scientific">Ideonella livida</name>
    <dbReference type="NCBI Taxonomy" id="2707176"/>
    <lineage>
        <taxon>Bacteria</taxon>
        <taxon>Pseudomonadati</taxon>
        <taxon>Pseudomonadota</taxon>
        <taxon>Betaproteobacteria</taxon>
        <taxon>Burkholderiales</taxon>
        <taxon>Sphaerotilaceae</taxon>
        <taxon>Ideonella</taxon>
    </lineage>
</organism>
<dbReference type="EMBL" id="JAAGOH010000002">
    <property type="protein sequence ID" value="NDY90082.1"/>
    <property type="molecule type" value="Genomic_DNA"/>
</dbReference>
<dbReference type="HAMAP" id="MF_01894">
    <property type="entry name" value="Smc_prok"/>
    <property type="match status" value="1"/>
</dbReference>
<dbReference type="RefSeq" id="WP_163455937.1">
    <property type="nucleotide sequence ID" value="NZ_JAAGOH010000002.1"/>
</dbReference>
<keyword evidence="4 6" id="KW-0175">Coiled coil</keyword>
<dbReference type="CDD" id="cd03278">
    <property type="entry name" value="ABC_SMC_barmotin"/>
    <property type="match status" value="1"/>
</dbReference>
<dbReference type="GO" id="GO:0003677">
    <property type="term" value="F:DNA binding"/>
    <property type="evidence" value="ECO:0007669"/>
    <property type="project" value="UniProtKB-UniRule"/>
</dbReference>
<feature type="coiled-coil region" evidence="6">
    <location>
        <begin position="170"/>
        <end position="218"/>
    </location>
</feature>
<evidence type="ECO:0000313" key="9">
    <source>
        <dbReference type="Proteomes" id="UP000484255"/>
    </source>
</evidence>
<comment type="caution">
    <text evidence="8">The sequence shown here is derived from an EMBL/GenBank/DDBJ whole genome shotgun (WGS) entry which is preliminary data.</text>
</comment>
<protein>
    <recommendedName>
        <fullName evidence="6">Chromosome partition protein Smc</fullName>
    </recommendedName>
</protein>
<dbReference type="Pfam" id="PF06470">
    <property type="entry name" value="SMC_hinge"/>
    <property type="match status" value="1"/>
</dbReference>
<dbReference type="InterPro" id="IPR011890">
    <property type="entry name" value="SMC_prok"/>
</dbReference>
<dbReference type="GO" id="GO:0006260">
    <property type="term" value="P:DNA replication"/>
    <property type="evidence" value="ECO:0007669"/>
    <property type="project" value="UniProtKB-UniRule"/>
</dbReference>
<feature type="binding site" evidence="6">
    <location>
        <begin position="32"/>
        <end position="39"/>
    </location>
    <ligand>
        <name>ATP</name>
        <dbReference type="ChEBI" id="CHEBI:30616"/>
    </ligand>
</feature>
<comment type="similarity">
    <text evidence="6">Belongs to the SMC family.</text>
</comment>
<feature type="coiled-coil region" evidence="6">
    <location>
        <begin position="705"/>
        <end position="919"/>
    </location>
</feature>